<dbReference type="PRINTS" id="PR01607">
    <property type="entry name" value="APYRASEFAMLY"/>
</dbReference>
<keyword evidence="2" id="KW-0378">Hydrolase</keyword>
<dbReference type="GO" id="GO:0009166">
    <property type="term" value="P:nucleotide catabolic process"/>
    <property type="evidence" value="ECO:0007669"/>
    <property type="project" value="InterPro"/>
</dbReference>
<dbReference type="InterPro" id="IPR036907">
    <property type="entry name" value="5'-Nucleotdase_C_sf"/>
</dbReference>
<dbReference type="Proteomes" id="UP000217785">
    <property type="component" value="Unassembled WGS sequence"/>
</dbReference>
<dbReference type="RefSeq" id="WP_165912429.1">
    <property type="nucleotide sequence ID" value="NZ_BDUF01000086.1"/>
</dbReference>
<dbReference type="InterPro" id="IPR004843">
    <property type="entry name" value="Calcineurin-like_PHP"/>
</dbReference>
<reference evidence="6" key="1">
    <citation type="submission" date="2017-07" db="EMBL/GenBank/DDBJ databases">
        <title>Draft genome sequence of Effusibacillus lacus strain skLN1.</title>
        <authorList>
            <person name="Watanabe M."/>
            <person name="Kojima H."/>
            <person name="Fukui M."/>
        </authorList>
    </citation>
    <scope>NUCLEOTIDE SEQUENCE [LARGE SCALE GENOMIC DNA]</scope>
    <source>
        <strain evidence="6">skLN1</strain>
    </source>
</reference>
<dbReference type="GO" id="GO:0046872">
    <property type="term" value="F:metal ion binding"/>
    <property type="evidence" value="ECO:0007669"/>
    <property type="project" value="InterPro"/>
</dbReference>
<dbReference type="SUPFAM" id="SSF56300">
    <property type="entry name" value="Metallo-dependent phosphatases"/>
    <property type="match status" value="1"/>
</dbReference>
<protein>
    <recommendedName>
        <fullName evidence="7">Bifunctional metallophosphatase/5'-nucleotidase</fullName>
    </recommendedName>
</protein>
<dbReference type="Pfam" id="PF00149">
    <property type="entry name" value="Metallophos"/>
    <property type="match status" value="1"/>
</dbReference>
<dbReference type="GO" id="GO:0000166">
    <property type="term" value="F:nucleotide binding"/>
    <property type="evidence" value="ECO:0007669"/>
    <property type="project" value="UniProtKB-KW"/>
</dbReference>
<dbReference type="Gene3D" id="3.60.21.10">
    <property type="match status" value="1"/>
</dbReference>
<evidence type="ECO:0000313" key="6">
    <source>
        <dbReference type="Proteomes" id="UP000217785"/>
    </source>
</evidence>
<evidence type="ECO:0000256" key="1">
    <source>
        <dbReference type="ARBA" id="ARBA00022729"/>
    </source>
</evidence>
<dbReference type="GO" id="GO:0030288">
    <property type="term" value="C:outer membrane-bounded periplasmic space"/>
    <property type="evidence" value="ECO:0007669"/>
    <property type="project" value="TreeGrafter"/>
</dbReference>
<keyword evidence="2" id="KW-0547">Nucleotide-binding</keyword>
<dbReference type="SUPFAM" id="SSF55816">
    <property type="entry name" value="5'-nucleotidase (syn. UDP-sugar hydrolase), C-terminal domain"/>
    <property type="match status" value="1"/>
</dbReference>
<name>A0A292YQZ2_9BACL</name>
<evidence type="ECO:0000259" key="3">
    <source>
        <dbReference type="Pfam" id="PF00149"/>
    </source>
</evidence>
<dbReference type="EMBL" id="BDUF01000086">
    <property type="protein sequence ID" value="GAX91331.1"/>
    <property type="molecule type" value="Genomic_DNA"/>
</dbReference>
<dbReference type="Pfam" id="PF02872">
    <property type="entry name" value="5_nucleotid_C"/>
    <property type="match status" value="1"/>
</dbReference>
<dbReference type="InterPro" id="IPR006179">
    <property type="entry name" value="5_nucleotidase/apyrase"/>
</dbReference>
<sequence>MYLHLIHTNDVHSHLGEYLKVGTQIRRLREDLLAHGEPVLLFDIGDHADRMSPETDGTMGRVNASLLKALNYDAWVFGNNEGLIIPRQYWQDLCEQSAIPVLTSNLRDLRTFDRFPFFQDTLLLDRNGVKIGVFGLTAPYNIYYHLEEVHALAAEDQVPQLVEELRKQGAEMVIMLSHLGLGVDRTLAQKVDGVDIILGSHTHNVLEEPERVGGSWIAQAGKFAQYFGHLAIEFDETDRCVRDIKGRVIPREDSVIPDPDLQTILDEGKREAERVMDSVLVHVPENLDHHYHGESELGNLVADEMKELVQAEIALLNTGVFLFGLNAGPLTRRVLLNCCPSPINPVLVELYGWQIRDLLQKALDPAYTHRRGMGFGFRGKVVGSLALSGLQVQCDEKGFIQQVVANDKPLQENRRYLAATADYLVFSGVYEELKGADKIRIEPLFLREIMERALLNPANIRRAKVRRWQGGR</sequence>
<dbReference type="Gene3D" id="3.90.780.10">
    <property type="entry name" value="5'-Nucleotidase, C-terminal domain"/>
    <property type="match status" value="1"/>
</dbReference>
<dbReference type="InterPro" id="IPR006146">
    <property type="entry name" value="5'-Nucleotdase_CS"/>
</dbReference>
<feature type="domain" description="5'-Nucleotidase C-terminal" evidence="4">
    <location>
        <begin position="288"/>
        <end position="426"/>
    </location>
</feature>
<dbReference type="AlphaFoldDB" id="A0A292YQZ2"/>
<dbReference type="GO" id="GO:0008253">
    <property type="term" value="F:5'-nucleotidase activity"/>
    <property type="evidence" value="ECO:0007669"/>
    <property type="project" value="TreeGrafter"/>
</dbReference>
<gene>
    <name evidence="5" type="ORF">EFBL_2997</name>
</gene>
<evidence type="ECO:0000313" key="5">
    <source>
        <dbReference type="EMBL" id="GAX91331.1"/>
    </source>
</evidence>
<comment type="caution">
    <text evidence="5">The sequence shown here is derived from an EMBL/GenBank/DDBJ whole genome shotgun (WGS) entry which is preliminary data.</text>
</comment>
<comment type="similarity">
    <text evidence="2">Belongs to the 5'-nucleotidase family.</text>
</comment>
<evidence type="ECO:0008006" key="7">
    <source>
        <dbReference type="Google" id="ProtNLM"/>
    </source>
</evidence>
<dbReference type="InterPro" id="IPR029052">
    <property type="entry name" value="Metallo-depent_PP-like"/>
</dbReference>
<organism evidence="5 6">
    <name type="scientific">Effusibacillus lacus</name>
    <dbReference type="NCBI Taxonomy" id="1348429"/>
    <lineage>
        <taxon>Bacteria</taxon>
        <taxon>Bacillati</taxon>
        <taxon>Bacillota</taxon>
        <taxon>Bacilli</taxon>
        <taxon>Bacillales</taxon>
        <taxon>Alicyclobacillaceae</taxon>
        <taxon>Effusibacillus</taxon>
    </lineage>
</organism>
<accession>A0A292YQZ2</accession>
<dbReference type="CDD" id="cd00845">
    <property type="entry name" value="MPP_UshA_N_like"/>
    <property type="match status" value="1"/>
</dbReference>
<evidence type="ECO:0000259" key="4">
    <source>
        <dbReference type="Pfam" id="PF02872"/>
    </source>
</evidence>
<feature type="domain" description="Calcineurin-like phosphoesterase" evidence="3">
    <location>
        <begin position="4"/>
        <end position="204"/>
    </location>
</feature>
<dbReference type="PANTHER" id="PTHR11575">
    <property type="entry name" value="5'-NUCLEOTIDASE-RELATED"/>
    <property type="match status" value="1"/>
</dbReference>
<dbReference type="PANTHER" id="PTHR11575:SF23">
    <property type="entry name" value="5-NUCLEOTIDASE FAMILY PROTEIN"/>
    <property type="match status" value="1"/>
</dbReference>
<dbReference type="PROSITE" id="PS00785">
    <property type="entry name" value="5_NUCLEOTIDASE_1"/>
    <property type="match status" value="1"/>
</dbReference>
<keyword evidence="1" id="KW-0732">Signal</keyword>
<proteinExistence type="inferred from homology"/>
<dbReference type="GO" id="GO:0008768">
    <property type="term" value="F:UDP-sugar diphosphatase activity"/>
    <property type="evidence" value="ECO:0007669"/>
    <property type="project" value="TreeGrafter"/>
</dbReference>
<evidence type="ECO:0000256" key="2">
    <source>
        <dbReference type="RuleBase" id="RU362119"/>
    </source>
</evidence>
<keyword evidence="6" id="KW-1185">Reference proteome</keyword>
<dbReference type="InterPro" id="IPR008334">
    <property type="entry name" value="5'-Nucleotdase_C"/>
</dbReference>